<evidence type="ECO:0000313" key="2">
    <source>
        <dbReference type="EMBL" id="MEK0169957.1"/>
    </source>
</evidence>
<keyword evidence="3" id="KW-1185">Reference proteome</keyword>
<organism evidence="2 3">
    <name type="scientific">Curtobacterium citreum</name>
    <dbReference type="NCBI Taxonomy" id="2036"/>
    <lineage>
        <taxon>Bacteria</taxon>
        <taxon>Bacillati</taxon>
        <taxon>Actinomycetota</taxon>
        <taxon>Actinomycetes</taxon>
        <taxon>Micrococcales</taxon>
        <taxon>Microbacteriaceae</taxon>
        <taxon>Curtobacterium</taxon>
    </lineage>
</organism>
<dbReference type="Proteomes" id="UP001370299">
    <property type="component" value="Unassembled WGS sequence"/>
</dbReference>
<gene>
    <name evidence="2" type="ORF">WMN62_00580</name>
</gene>
<evidence type="ECO:0000256" key="1">
    <source>
        <dbReference type="SAM" id="MobiDB-lite"/>
    </source>
</evidence>
<dbReference type="RefSeq" id="WP_340195620.1">
    <property type="nucleotide sequence ID" value="NZ_JBBKAP010000004.1"/>
</dbReference>
<dbReference type="EMBL" id="JBBLYY010000004">
    <property type="protein sequence ID" value="MEK0169957.1"/>
    <property type="molecule type" value="Genomic_DNA"/>
</dbReference>
<sequence>MPNPEQPSADLEPQDEFAARTSAAEALPLSERADAFSALHDELRTRLEGGGSASA</sequence>
<name>A0ABU8Y5L2_9MICO</name>
<accession>A0ABU8Y5L2</accession>
<comment type="caution">
    <text evidence="2">The sequence shown here is derived from an EMBL/GenBank/DDBJ whole genome shotgun (WGS) entry which is preliminary data.</text>
</comment>
<feature type="region of interest" description="Disordered" evidence="1">
    <location>
        <begin position="1"/>
        <end position="22"/>
    </location>
</feature>
<proteinExistence type="predicted"/>
<reference evidence="2 3" key="1">
    <citation type="submission" date="2024-03" db="EMBL/GenBank/DDBJ databases">
        <title>Whole genomes of four grape xylem sap localized bacterial endophytes.</title>
        <authorList>
            <person name="Kumar G."/>
            <person name="Savka M.A."/>
        </authorList>
    </citation>
    <scope>NUCLEOTIDE SEQUENCE [LARGE SCALE GENOMIC DNA]</scope>
    <source>
        <strain evidence="2 3">RIT_GXS8</strain>
    </source>
</reference>
<evidence type="ECO:0000313" key="3">
    <source>
        <dbReference type="Proteomes" id="UP001370299"/>
    </source>
</evidence>
<protein>
    <submittedName>
        <fullName evidence="2">Uncharacterized protein</fullName>
    </submittedName>
</protein>